<dbReference type="EMBL" id="JANARS010000004">
    <property type="protein sequence ID" value="MCP3422177.1"/>
    <property type="molecule type" value="Genomic_DNA"/>
</dbReference>
<feature type="transmembrane region" description="Helical" evidence="2">
    <location>
        <begin position="50"/>
        <end position="68"/>
    </location>
</feature>
<proteinExistence type="predicted"/>
<organism evidence="3 4">
    <name type="scientific">Nocardioides pinisoli</name>
    <dbReference type="NCBI Taxonomy" id="2950279"/>
    <lineage>
        <taxon>Bacteria</taxon>
        <taxon>Bacillati</taxon>
        <taxon>Actinomycetota</taxon>
        <taxon>Actinomycetes</taxon>
        <taxon>Propionibacteriales</taxon>
        <taxon>Nocardioidaceae</taxon>
        <taxon>Nocardioides</taxon>
    </lineage>
</organism>
<evidence type="ECO:0000256" key="1">
    <source>
        <dbReference type="SAM" id="MobiDB-lite"/>
    </source>
</evidence>
<dbReference type="PANTHER" id="PTHR38442:SF1">
    <property type="entry name" value="INNER MEMBRANE PROTEIN"/>
    <property type="match status" value="1"/>
</dbReference>
<dbReference type="Pfam" id="PF04286">
    <property type="entry name" value="DUF445"/>
    <property type="match status" value="1"/>
</dbReference>
<keyword evidence="2" id="KW-0472">Membrane</keyword>
<sequence length="443" mass="48798">MVASSATSSRGSSARSSTSAPPSPPPISLITPDPGADEARRRGLRRMRTVAVGLLLLAACVYVATLGQDGFWGFVNAGAEASMVGAIADWFAVTALFKHPLGLPIPHTALVPKRKDELGKGLEEFVGENFLQEDIIRERVAAATISARVGAWLGEPAHARRVVDEVAEVAVIALDKVRDDHIADLVTHALVPRFRDEPISPLLGSTLMEVLRDDLHHGLVDLAVDELHSWLRDNPETFIRVLEERAPWWAPPKLNDAVTSRLHVQAMAWLEDIRDDPHHRAREALDSMLGQLAHDLLNDEETVRRTEALKERLLEHPQVVTTAISLWKAMRSALLTSVRDPEGAVRHRLLVEVSSFAERLQDDAALRERLDRVAADLTVFAVERYGAEVTTVITSTIERWDGKEAARRIELHVGRDLQFIRINGTIVGGLVGVLIHAISLLAH</sequence>
<reference evidence="3 4" key="1">
    <citation type="submission" date="2022-06" db="EMBL/GenBank/DDBJ databases">
        <authorList>
            <person name="So Y."/>
        </authorList>
    </citation>
    <scope>NUCLEOTIDE SEQUENCE [LARGE SCALE GENOMIC DNA]</scope>
    <source>
        <strain evidence="3 4">STR3</strain>
    </source>
</reference>
<feature type="transmembrane region" description="Helical" evidence="2">
    <location>
        <begin position="422"/>
        <end position="442"/>
    </location>
</feature>
<evidence type="ECO:0000313" key="4">
    <source>
        <dbReference type="Proteomes" id="UP001204524"/>
    </source>
</evidence>
<accession>A0ABT1KWM4</accession>
<dbReference type="Proteomes" id="UP001204524">
    <property type="component" value="Unassembled WGS sequence"/>
</dbReference>
<keyword evidence="4" id="KW-1185">Reference proteome</keyword>
<feature type="region of interest" description="Disordered" evidence="1">
    <location>
        <begin position="1"/>
        <end position="40"/>
    </location>
</feature>
<dbReference type="RefSeq" id="WP_254181383.1">
    <property type="nucleotide sequence ID" value="NZ_JANARS010000004.1"/>
</dbReference>
<keyword evidence="2" id="KW-0812">Transmembrane</keyword>
<name>A0ABT1KWM4_9ACTN</name>
<gene>
    <name evidence="3" type="ORF">NCI01_10250</name>
</gene>
<feature type="compositionally biased region" description="Low complexity" evidence="1">
    <location>
        <begin position="1"/>
        <end position="20"/>
    </location>
</feature>
<comment type="caution">
    <text evidence="3">The sequence shown here is derived from an EMBL/GenBank/DDBJ whole genome shotgun (WGS) entry which is preliminary data.</text>
</comment>
<keyword evidence="2" id="KW-1133">Transmembrane helix</keyword>
<evidence type="ECO:0000313" key="3">
    <source>
        <dbReference type="EMBL" id="MCP3422177.1"/>
    </source>
</evidence>
<dbReference type="PANTHER" id="PTHR38442">
    <property type="entry name" value="INNER MEMBRANE PROTEIN-RELATED"/>
    <property type="match status" value="1"/>
</dbReference>
<protein>
    <submittedName>
        <fullName evidence="3">DUF445 domain-containing protein</fullName>
    </submittedName>
</protein>
<dbReference type="InterPro" id="IPR007383">
    <property type="entry name" value="DUF445"/>
</dbReference>
<evidence type="ECO:0000256" key="2">
    <source>
        <dbReference type="SAM" id="Phobius"/>
    </source>
</evidence>